<protein>
    <submittedName>
        <fullName evidence="1">Uncharacterized protein</fullName>
    </submittedName>
</protein>
<dbReference type="EMBL" id="QTSX02007109">
    <property type="protein sequence ID" value="KAJ9051522.1"/>
    <property type="molecule type" value="Genomic_DNA"/>
</dbReference>
<reference evidence="1" key="1">
    <citation type="submission" date="2022-04" db="EMBL/GenBank/DDBJ databases">
        <title>Genome of the entomopathogenic fungus Entomophthora muscae.</title>
        <authorList>
            <person name="Elya C."/>
            <person name="Lovett B.R."/>
            <person name="Lee E."/>
            <person name="Macias A.M."/>
            <person name="Hajek A.E."/>
            <person name="De Bivort B.L."/>
            <person name="Kasson M.T."/>
            <person name="De Fine Licht H.H."/>
            <person name="Stajich J.E."/>
        </authorList>
    </citation>
    <scope>NUCLEOTIDE SEQUENCE</scope>
    <source>
        <strain evidence="1">Berkeley</strain>
    </source>
</reference>
<dbReference type="Proteomes" id="UP001165960">
    <property type="component" value="Unassembled WGS sequence"/>
</dbReference>
<evidence type="ECO:0000313" key="1">
    <source>
        <dbReference type="EMBL" id="KAJ9051522.1"/>
    </source>
</evidence>
<gene>
    <name evidence="1" type="ORF">DSO57_1003873</name>
</gene>
<comment type="caution">
    <text evidence="1">The sequence shown here is derived from an EMBL/GenBank/DDBJ whole genome shotgun (WGS) entry which is preliminary data.</text>
</comment>
<keyword evidence="2" id="KW-1185">Reference proteome</keyword>
<accession>A0ACC2RN96</accession>
<evidence type="ECO:0000313" key="2">
    <source>
        <dbReference type="Proteomes" id="UP001165960"/>
    </source>
</evidence>
<proteinExistence type="predicted"/>
<sequence>MVAACRTAGIRLVMMTGDHPTTATAIARQIGLVTSLVPDTRNTLGSSRVTISCGEPCQGNAIVMCGEDIEALPPQLWDRLCEYRELVFARTSSTQKLKIVQAFQRRGHCVGVIGDGVNDAPSIRHADVGIAMGSSIEAALQAAKVVLMNNNLAMIPQAIENGRRVFVNTNSLLYVVPAGSLSETLPILGNTLLGIPQPLGSLLMTTISVITDLLPSVAVMAEDNRPHLMQQPPRDLQKQPLVRPWPLLRSFLFIGIPDSIMAHLAYFLYMYVAGGIYPTQLLFLFNQWREGYLGRSKADLMDLQYTAQSVFFATLISLQMIKNLLATHTDLRSLPSRIMSFNPNFWYLLTILFTLIVSALLMYLPLFNTYFNTRPIPLEAWGLAVALAGLGVIIFESRLVTQKLTPK</sequence>
<name>A0ACC2RN96_9FUNG</name>
<organism evidence="1 2">
    <name type="scientific">Entomophthora muscae</name>
    <dbReference type="NCBI Taxonomy" id="34485"/>
    <lineage>
        <taxon>Eukaryota</taxon>
        <taxon>Fungi</taxon>
        <taxon>Fungi incertae sedis</taxon>
        <taxon>Zoopagomycota</taxon>
        <taxon>Entomophthoromycotina</taxon>
        <taxon>Entomophthoromycetes</taxon>
        <taxon>Entomophthorales</taxon>
        <taxon>Entomophthoraceae</taxon>
        <taxon>Entomophthora</taxon>
    </lineage>
</organism>